<dbReference type="GO" id="GO:0005739">
    <property type="term" value="C:mitochondrion"/>
    <property type="evidence" value="ECO:0007669"/>
    <property type="project" value="TreeGrafter"/>
</dbReference>
<dbReference type="EMBL" id="MLYV02001286">
    <property type="protein sequence ID" value="PSR71364.1"/>
    <property type="molecule type" value="Genomic_DNA"/>
</dbReference>
<dbReference type="STRING" id="98765.A0A2R6NG61"/>
<dbReference type="InterPro" id="IPR036374">
    <property type="entry name" value="OxRdtase_Mopterin-bd_sf"/>
</dbReference>
<reference evidence="2 3" key="1">
    <citation type="submission" date="2018-02" db="EMBL/GenBank/DDBJ databases">
        <title>Genome sequence of the basidiomycete white-rot fungus Phlebia centrifuga.</title>
        <authorList>
            <person name="Granchi Z."/>
            <person name="Peng M."/>
            <person name="de Vries R.P."/>
            <person name="Hilden K."/>
            <person name="Makela M.R."/>
            <person name="Grigoriev I."/>
            <person name="Riley R."/>
        </authorList>
    </citation>
    <scope>NUCLEOTIDE SEQUENCE [LARGE SCALE GENOMIC DNA]</scope>
    <source>
        <strain evidence="2 3">FBCC195</strain>
    </source>
</reference>
<comment type="caution">
    <text evidence="2">The sequence shown here is derived from an EMBL/GenBank/DDBJ whole genome shotgun (WGS) entry which is preliminary data.</text>
</comment>
<evidence type="ECO:0000313" key="3">
    <source>
        <dbReference type="Proteomes" id="UP000186601"/>
    </source>
</evidence>
<sequence>MQDKKDKEVEGLLWGEGTICNVRWGGVPLRDLLLRAGVRALAQSADLRVCFASHVTVCQEDEWFGASIPLEKVMDKDGGVLLAYMVEIPQPITPKLDL</sequence>
<dbReference type="Proteomes" id="UP000186601">
    <property type="component" value="Unassembled WGS sequence"/>
</dbReference>
<dbReference type="GO" id="GO:0008482">
    <property type="term" value="F:sulfite oxidase activity"/>
    <property type="evidence" value="ECO:0007669"/>
    <property type="project" value="TreeGrafter"/>
</dbReference>
<evidence type="ECO:0000259" key="1">
    <source>
        <dbReference type="Pfam" id="PF00174"/>
    </source>
</evidence>
<dbReference type="GO" id="GO:0020037">
    <property type="term" value="F:heme binding"/>
    <property type="evidence" value="ECO:0007669"/>
    <property type="project" value="TreeGrafter"/>
</dbReference>
<evidence type="ECO:0000313" key="2">
    <source>
        <dbReference type="EMBL" id="PSR71364.1"/>
    </source>
</evidence>
<dbReference type="GO" id="GO:0006790">
    <property type="term" value="P:sulfur compound metabolic process"/>
    <property type="evidence" value="ECO:0007669"/>
    <property type="project" value="TreeGrafter"/>
</dbReference>
<organism evidence="2 3">
    <name type="scientific">Hermanssonia centrifuga</name>
    <dbReference type="NCBI Taxonomy" id="98765"/>
    <lineage>
        <taxon>Eukaryota</taxon>
        <taxon>Fungi</taxon>
        <taxon>Dikarya</taxon>
        <taxon>Basidiomycota</taxon>
        <taxon>Agaricomycotina</taxon>
        <taxon>Agaricomycetes</taxon>
        <taxon>Polyporales</taxon>
        <taxon>Meruliaceae</taxon>
        <taxon>Hermanssonia</taxon>
    </lineage>
</organism>
<dbReference type="SUPFAM" id="SSF56524">
    <property type="entry name" value="Oxidoreductase molybdopterin-binding domain"/>
    <property type="match status" value="1"/>
</dbReference>
<name>A0A2R6NG61_9APHY</name>
<dbReference type="InterPro" id="IPR000572">
    <property type="entry name" value="OxRdtase_Mopterin-bd_dom"/>
</dbReference>
<protein>
    <recommendedName>
        <fullName evidence="1">Oxidoreductase molybdopterin-binding domain-containing protein</fullName>
    </recommendedName>
</protein>
<proteinExistence type="predicted"/>
<feature type="domain" description="Oxidoreductase molybdopterin-binding" evidence="1">
    <location>
        <begin position="7"/>
        <end position="86"/>
    </location>
</feature>
<dbReference type="OrthoDB" id="10051395at2759"/>
<dbReference type="PANTHER" id="PTHR19372">
    <property type="entry name" value="SULFITE REDUCTASE"/>
    <property type="match status" value="1"/>
</dbReference>
<dbReference type="GO" id="GO:0043546">
    <property type="term" value="F:molybdopterin cofactor binding"/>
    <property type="evidence" value="ECO:0007669"/>
    <property type="project" value="TreeGrafter"/>
</dbReference>
<keyword evidence="3" id="KW-1185">Reference proteome</keyword>
<dbReference type="PANTHER" id="PTHR19372:SF7">
    <property type="entry name" value="SULFITE OXIDASE, MITOCHONDRIAL"/>
    <property type="match status" value="1"/>
</dbReference>
<dbReference type="AlphaFoldDB" id="A0A2R6NG61"/>
<accession>A0A2R6NG61</accession>
<dbReference type="Gene3D" id="3.90.420.10">
    <property type="entry name" value="Oxidoreductase, molybdopterin-binding domain"/>
    <property type="match status" value="1"/>
</dbReference>
<dbReference type="Pfam" id="PF00174">
    <property type="entry name" value="Oxidored_molyb"/>
    <property type="match status" value="1"/>
</dbReference>
<gene>
    <name evidence="2" type="ORF">PHLCEN_2v12740</name>
</gene>